<evidence type="ECO:0000256" key="4">
    <source>
        <dbReference type="ARBA" id="ARBA00023212"/>
    </source>
</evidence>
<name>A0A2V3J5G3_9FLOR</name>
<evidence type="ECO:0000256" key="5">
    <source>
        <dbReference type="ARBA" id="ARBA00023306"/>
    </source>
</evidence>
<evidence type="ECO:0000256" key="6">
    <source>
        <dbReference type="SAM" id="Coils"/>
    </source>
</evidence>
<feature type="domain" description="Spindle assembly abnormal protein 6 N-terminal" evidence="8">
    <location>
        <begin position="27"/>
        <end position="107"/>
    </location>
</feature>
<accession>A0A2V3J5G3</accession>
<evidence type="ECO:0000256" key="2">
    <source>
        <dbReference type="ARBA" id="ARBA00022490"/>
    </source>
</evidence>
<evidence type="ECO:0000256" key="3">
    <source>
        <dbReference type="ARBA" id="ARBA00023054"/>
    </source>
</evidence>
<feature type="coiled-coil region" evidence="6">
    <location>
        <begin position="192"/>
        <end position="302"/>
    </location>
</feature>
<dbReference type="Pfam" id="PF16531">
    <property type="entry name" value="SAS-6_N"/>
    <property type="match status" value="1"/>
</dbReference>
<comment type="caution">
    <text evidence="9">The sequence shown here is derived from an EMBL/GenBank/DDBJ whole genome shotgun (WGS) entry which is preliminary data.</text>
</comment>
<proteinExistence type="predicted"/>
<dbReference type="EMBL" id="NBIV01000003">
    <property type="protein sequence ID" value="PXF49668.1"/>
    <property type="molecule type" value="Genomic_DNA"/>
</dbReference>
<dbReference type="OrthoDB" id="49058at2759"/>
<evidence type="ECO:0000256" key="7">
    <source>
        <dbReference type="SAM" id="MobiDB-lite"/>
    </source>
</evidence>
<organism evidence="9 10">
    <name type="scientific">Gracilariopsis chorda</name>
    <dbReference type="NCBI Taxonomy" id="448386"/>
    <lineage>
        <taxon>Eukaryota</taxon>
        <taxon>Rhodophyta</taxon>
        <taxon>Florideophyceae</taxon>
        <taxon>Rhodymeniophycidae</taxon>
        <taxon>Gracilariales</taxon>
        <taxon>Gracilariaceae</taxon>
        <taxon>Gracilariopsis</taxon>
    </lineage>
</organism>
<protein>
    <submittedName>
        <fullName evidence="9">Spindle assembly abnormal protein 6-like</fullName>
    </submittedName>
</protein>
<dbReference type="STRING" id="448386.A0A2V3J5G3"/>
<comment type="subcellular location">
    <subcellularLocation>
        <location evidence="1">Cytoplasm</location>
        <location evidence="1">Cytoskeleton</location>
        <location evidence="1">Microtubule organizing center</location>
        <location evidence="1">Centrosome</location>
    </subcellularLocation>
</comment>
<dbReference type="GO" id="GO:0005813">
    <property type="term" value="C:centrosome"/>
    <property type="evidence" value="ECO:0007669"/>
    <property type="project" value="UniProtKB-SubCell"/>
</dbReference>
<keyword evidence="10" id="KW-1185">Reference proteome</keyword>
<reference evidence="9 10" key="1">
    <citation type="journal article" date="2018" name="Mol. Biol. Evol.">
        <title>Analysis of the draft genome of the red seaweed Gracilariopsis chorda provides insights into genome size evolution in Rhodophyta.</title>
        <authorList>
            <person name="Lee J."/>
            <person name="Yang E.C."/>
            <person name="Graf L."/>
            <person name="Yang J.H."/>
            <person name="Qiu H."/>
            <person name="Zel Zion U."/>
            <person name="Chan C.X."/>
            <person name="Stephens T.G."/>
            <person name="Weber A.P.M."/>
            <person name="Boo G.H."/>
            <person name="Boo S.M."/>
            <person name="Kim K.M."/>
            <person name="Shin Y."/>
            <person name="Jung M."/>
            <person name="Lee S.J."/>
            <person name="Yim H.S."/>
            <person name="Lee J.H."/>
            <person name="Bhattacharya D."/>
            <person name="Yoon H.S."/>
        </authorList>
    </citation>
    <scope>NUCLEOTIDE SEQUENCE [LARGE SCALE GENOMIC DNA]</scope>
    <source>
        <strain evidence="9 10">SKKU-2015</strain>
        <tissue evidence="9">Whole body</tissue>
    </source>
</reference>
<evidence type="ECO:0000256" key="1">
    <source>
        <dbReference type="ARBA" id="ARBA00004300"/>
    </source>
</evidence>
<dbReference type="PANTHER" id="PTHR44281">
    <property type="entry name" value="SPINDLE ASSEMBLY ABNORMAL PROTEIN 6 HOMOLOG"/>
    <property type="match status" value="1"/>
</dbReference>
<dbReference type="InterPro" id="IPR032396">
    <property type="entry name" value="SAS-6_N"/>
</dbReference>
<dbReference type="Proteomes" id="UP000247409">
    <property type="component" value="Unassembled WGS sequence"/>
</dbReference>
<dbReference type="Gene3D" id="2.170.210.20">
    <property type="entry name" value="Spindle assembly abnormal protein 6, N-terminal domain"/>
    <property type="match status" value="1"/>
</dbReference>
<dbReference type="Gene3D" id="1.10.287.1490">
    <property type="match status" value="1"/>
</dbReference>
<dbReference type="PANTHER" id="PTHR44281:SF2">
    <property type="entry name" value="SPINDLE ASSEMBLY ABNORMAL PROTEIN 6 HOMOLOG"/>
    <property type="match status" value="1"/>
</dbReference>
<gene>
    <name evidence="9" type="ORF">BWQ96_00546</name>
</gene>
<keyword evidence="4" id="KW-0206">Cytoskeleton</keyword>
<dbReference type="InterPro" id="IPR038558">
    <property type="entry name" value="SAS-6_N_sf"/>
</dbReference>
<dbReference type="AlphaFoldDB" id="A0A2V3J5G3"/>
<sequence length="434" mass="47760">MAPDVLLDTTLSVAIHSAAASSQPPPSATPLNLTLSQSATDSTLTFTVFDLSSQLLLLHHTQTPSSYPAFRAAQSLRIQFSAFPAHLVDLLSRPHSNPSYVASLHLHVAPNHPSLEFHTPPETPQPTPAHHDASTPVHASFRVVEMAPFKAITHIDIPMQHASHAQLIATLADLARAGAASAARERSLNQSLQSNHTDLQNVNARVKKLEADLSNAQRDLQHALHESSNCEQLRHQVAKREDQLAQLPAQQQQIQELTTQRDHLQSQLPVLEQTVQTHLSQIETLKQQVEKVTQQRNEACSEIEKGNQIIDRLHNEVRTLRSKSRIKSALIQKQELVIKQRDASLSELQREIVRVRDRAALLHVQKEGVDSRLNAALTKLEENRAVLQSDQQVIAYLNRELNERVMGDIGAEAARDSGAAVDGADVAATPGVVS</sequence>
<keyword evidence="2" id="KW-0963">Cytoplasm</keyword>
<evidence type="ECO:0000313" key="10">
    <source>
        <dbReference type="Proteomes" id="UP000247409"/>
    </source>
</evidence>
<keyword evidence="5" id="KW-0131">Cell cycle</keyword>
<evidence type="ECO:0000313" key="9">
    <source>
        <dbReference type="EMBL" id="PXF49668.1"/>
    </source>
</evidence>
<keyword evidence="3 6" id="KW-0175">Coiled coil</keyword>
<evidence type="ECO:0000259" key="8">
    <source>
        <dbReference type="Pfam" id="PF16531"/>
    </source>
</evidence>
<feature type="region of interest" description="Disordered" evidence="7">
    <location>
        <begin position="114"/>
        <end position="134"/>
    </location>
</feature>
<feature type="coiled-coil region" evidence="6">
    <location>
        <begin position="338"/>
        <end position="365"/>
    </location>
</feature>